<evidence type="ECO:0000256" key="9">
    <source>
        <dbReference type="SAM" id="Phobius"/>
    </source>
</evidence>
<evidence type="ECO:0000256" key="6">
    <source>
        <dbReference type="ARBA" id="ARBA00022777"/>
    </source>
</evidence>
<evidence type="ECO:0000256" key="5">
    <source>
        <dbReference type="ARBA" id="ARBA00022741"/>
    </source>
</evidence>
<dbReference type="InterPro" id="IPR050482">
    <property type="entry name" value="Sensor_HK_TwoCompSys"/>
</dbReference>
<dbReference type="Gene3D" id="1.20.5.1930">
    <property type="match status" value="1"/>
</dbReference>
<keyword evidence="6 12" id="KW-0418">Kinase</keyword>
<dbReference type="Pfam" id="PF07730">
    <property type="entry name" value="HisKA_3"/>
    <property type="match status" value="1"/>
</dbReference>
<gene>
    <name evidence="12" type="ORF">C8D94_102342</name>
</gene>
<comment type="caution">
    <text evidence="12">The sequence shown here is derived from an EMBL/GenBank/DDBJ whole genome shotgun (WGS) entry which is preliminary data.</text>
</comment>
<dbReference type="InterPro" id="IPR036890">
    <property type="entry name" value="HATPase_C_sf"/>
</dbReference>
<evidence type="ECO:0000313" key="13">
    <source>
        <dbReference type="Proteomes" id="UP000255317"/>
    </source>
</evidence>
<evidence type="ECO:0000256" key="8">
    <source>
        <dbReference type="ARBA" id="ARBA00023012"/>
    </source>
</evidence>
<dbReference type="Pfam" id="PF02518">
    <property type="entry name" value="HATPase_c"/>
    <property type="match status" value="1"/>
</dbReference>
<accession>A0A370QFT2</accession>
<sequence length="249" mass="28415">MDQKEIAALVSVVILLVLVAIIITLITVFIRRKNKMLQEQHAAEEAFRKEFSEIQIEIREETLRNISWELHDNIGQLMTLAKIQVQLAKDKPETLDQAAETMGNAISELRSLSKLINPEAIKSLNLREALRLETDRFKRMDYINTTYNIVGTPFSVGTDKEMIIFRILQEFFSNTIKHSKAKNLEVTLIYTEDQLLINAKDDGVGFQHKEDFSGIGIKNMTNRAQVISAEFSITSKPNEGTMLRLLCCK</sequence>
<organism evidence="12 13">
    <name type="scientific">Marinirhabdus gelatinilytica</name>
    <dbReference type="NCBI Taxonomy" id="1703343"/>
    <lineage>
        <taxon>Bacteria</taxon>
        <taxon>Pseudomonadati</taxon>
        <taxon>Bacteroidota</taxon>
        <taxon>Flavobacteriia</taxon>
        <taxon>Flavobacteriales</taxon>
        <taxon>Flavobacteriaceae</taxon>
    </lineage>
</organism>
<protein>
    <recommendedName>
        <fullName evidence="2">histidine kinase</fullName>
        <ecNumber evidence="2">2.7.13.3</ecNumber>
    </recommendedName>
</protein>
<dbReference type="SUPFAM" id="SSF55874">
    <property type="entry name" value="ATPase domain of HSP90 chaperone/DNA topoisomerase II/histidine kinase"/>
    <property type="match status" value="1"/>
</dbReference>
<dbReference type="GO" id="GO:0016020">
    <property type="term" value="C:membrane"/>
    <property type="evidence" value="ECO:0007669"/>
    <property type="project" value="InterPro"/>
</dbReference>
<dbReference type="PANTHER" id="PTHR24421">
    <property type="entry name" value="NITRATE/NITRITE SENSOR PROTEIN NARX-RELATED"/>
    <property type="match status" value="1"/>
</dbReference>
<name>A0A370QFT2_9FLAO</name>
<feature type="domain" description="Histidine kinase/HSP90-like ATPase" evidence="10">
    <location>
        <begin position="161"/>
        <end position="244"/>
    </location>
</feature>
<dbReference type="RefSeq" id="WP_115123359.1">
    <property type="nucleotide sequence ID" value="NZ_QRAO01000002.1"/>
</dbReference>
<dbReference type="Gene3D" id="3.30.565.10">
    <property type="entry name" value="Histidine kinase-like ATPase, C-terminal domain"/>
    <property type="match status" value="1"/>
</dbReference>
<dbReference type="EC" id="2.7.13.3" evidence="2"/>
<dbReference type="InterPro" id="IPR003594">
    <property type="entry name" value="HATPase_dom"/>
</dbReference>
<keyword evidence="3" id="KW-0597">Phosphoprotein</keyword>
<evidence type="ECO:0000313" key="12">
    <source>
        <dbReference type="EMBL" id="RDK87159.1"/>
    </source>
</evidence>
<keyword evidence="9" id="KW-1133">Transmembrane helix</keyword>
<dbReference type="GO" id="GO:0000155">
    <property type="term" value="F:phosphorelay sensor kinase activity"/>
    <property type="evidence" value="ECO:0007669"/>
    <property type="project" value="InterPro"/>
</dbReference>
<reference evidence="12 13" key="1">
    <citation type="submission" date="2018-07" db="EMBL/GenBank/DDBJ databases">
        <title>Genomic Encyclopedia of Type Strains, Phase IV (KMG-IV): sequencing the most valuable type-strain genomes for metagenomic binning, comparative biology and taxonomic classification.</title>
        <authorList>
            <person name="Goeker M."/>
        </authorList>
    </citation>
    <scope>NUCLEOTIDE SEQUENCE [LARGE SCALE GENOMIC DNA]</scope>
    <source>
        <strain evidence="12 13">DSM 101478</strain>
    </source>
</reference>
<dbReference type="GO" id="GO:0005524">
    <property type="term" value="F:ATP binding"/>
    <property type="evidence" value="ECO:0007669"/>
    <property type="project" value="UniProtKB-KW"/>
</dbReference>
<evidence type="ECO:0000259" key="10">
    <source>
        <dbReference type="Pfam" id="PF02518"/>
    </source>
</evidence>
<evidence type="ECO:0000256" key="2">
    <source>
        <dbReference type="ARBA" id="ARBA00012438"/>
    </source>
</evidence>
<keyword evidence="7" id="KW-0067">ATP-binding</keyword>
<keyword evidence="13" id="KW-1185">Reference proteome</keyword>
<keyword evidence="9" id="KW-0472">Membrane</keyword>
<proteinExistence type="predicted"/>
<keyword evidence="9" id="KW-0812">Transmembrane</keyword>
<keyword evidence="8" id="KW-0902">Two-component regulatory system</keyword>
<evidence type="ECO:0000259" key="11">
    <source>
        <dbReference type="Pfam" id="PF07730"/>
    </source>
</evidence>
<dbReference type="InterPro" id="IPR011712">
    <property type="entry name" value="Sig_transdc_His_kin_sub3_dim/P"/>
</dbReference>
<dbReference type="AlphaFoldDB" id="A0A370QFT2"/>
<dbReference type="GO" id="GO:0046983">
    <property type="term" value="F:protein dimerization activity"/>
    <property type="evidence" value="ECO:0007669"/>
    <property type="project" value="InterPro"/>
</dbReference>
<dbReference type="CDD" id="cd16917">
    <property type="entry name" value="HATPase_UhpB-NarQ-NarX-like"/>
    <property type="match status" value="1"/>
</dbReference>
<dbReference type="OrthoDB" id="9760839at2"/>
<evidence type="ECO:0000256" key="1">
    <source>
        <dbReference type="ARBA" id="ARBA00000085"/>
    </source>
</evidence>
<feature type="domain" description="Signal transduction histidine kinase subgroup 3 dimerisation and phosphoacceptor" evidence="11">
    <location>
        <begin position="65"/>
        <end position="119"/>
    </location>
</feature>
<feature type="transmembrane region" description="Helical" evidence="9">
    <location>
        <begin position="6"/>
        <end position="30"/>
    </location>
</feature>
<dbReference type="EMBL" id="QRAO01000002">
    <property type="protein sequence ID" value="RDK87159.1"/>
    <property type="molecule type" value="Genomic_DNA"/>
</dbReference>
<dbReference type="Proteomes" id="UP000255317">
    <property type="component" value="Unassembled WGS sequence"/>
</dbReference>
<evidence type="ECO:0000256" key="4">
    <source>
        <dbReference type="ARBA" id="ARBA00022679"/>
    </source>
</evidence>
<evidence type="ECO:0000256" key="7">
    <source>
        <dbReference type="ARBA" id="ARBA00022840"/>
    </source>
</evidence>
<evidence type="ECO:0000256" key="3">
    <source>
        <dbReference type="ARBA" id="ARBA00022553"/>
    </source>
</evidence>
<dbReference type="PANTHER" id="PTHR24421:SF10">
    <property type="entry name" value="NITRATE_NITRITE SENSOR PROTEIN NARQ"/>
    <property type="match status" value="1"/>
</dbReference>
<keyword evidence="5" id="KW-0547">Nucleotide-binding</keyword>
<keyword evidence="4" id="KW-0808">Transferase</keyword>
<comment type="catalytic activity">
    <reaction evidence="1">
        <text>ATP + protein L-histidine = ADP + protein N-phospho-L-histidine.</text>
        <dbReference type="EC" id="2.7.13.3"/>
    </reaction>
</comment>